<accession>A0ACD0NX38</accession>
<dbReference type="Proteomes" id="UP000245626">
    <property type="component" value="Unassembled WGS sequence"/>
</dbReference>
<organism evidence="1 2">
    <name type="scientific">Violaceomyces palustris</name>
    <dbReference type="NCBI Taxonomy" id="1673888"/>
    <lineage>
        <taxon>Eukaryota</taxon>
        <taxon>Fungi</taxon>
        <taxon>Dikarya</taxon>
        <taxon>Basidiomycota</taxon>
        <taxon>Ustilaginomycotina</taxon>
        <taxon>Ustilaginomycetes</taxon>
        <taxon>Violaceomycetales</taxon>
        <taxon>Violaceomycetaceae</taxon>
        <taxon>Violaceomyces</taxon>
    </lineage>
</organism>
<dbReference type="EMBL" id="KZ819943">
    <property type="protein sequence ID" value="PWN50332.1"/>
    <property type="molecule type" value="Genomic_DNA"/>
</dbReference>
<keyword evidence="2" id="KW-1185">Reference proteome</keyword>
<evidence type="ECO:0000313" key="2">
    <source>
        <dbReference type="Proteomes" id="UP000245626"/>
    </source>
</evidence>
<gene>
    <name evidence="1" type="ORF">IE53DRAFT_387371</name>
</gene>
<protein>
    <submittedName>
        <fullName evidence="1">Uncharacterized protein</fullName>
    </submittedName>
</protein>
<evidence type="ECO:0000313" key="1">
    <source>
        <dbReference type="EMBL" id="PWN50332.1"/>
    </source>
</evidence>
<reference evidence="1 2" key="1">
    <citation type="journal article" date="2018" name="Mol. Biol. Evol.">
        <title>Broad Genomic Sampling Reveals a Smut Pathogenic Ancestry of the Fungal Clade Ustilaginomycotina.</title>
        <authorList>
            <person name="Kijpornyongpan T."/>
            <person name="Mondo S.J."/>
            <person name="Barry K."/>
            <person name="Sandor L."/>
            <person name="Lee J."/>
            <person name="Lipzen A."/>
            <person name="Pangilinan J."/>
            <person name="LaButti K."/>
            <person name="Hainaut M."/>
            <person name="Henrissat B."/>
            <person name="Grigoriev I.V."/>
            <person name="Spatafora J.W."/>
            <person name="Aime M.C."/>
        </authorList>
    </citation>
    <scope>NUCLEOTIDE SEQUENCE [LARGE SCALE GENOMIC DNA]</scope>
    <source>
        <strain evidence="1 2">SA 807</strain>
    </source>
</reference>
<name>A0ACD0NX38_9BASI</name>
<sequence length="56" mass="6496">MKYLIGRISDPILGITTGIMAYYLWENDGRNSELRPQGRKLNDLLRRRFLPSIASD</sequence>
<proteinExistence type="predicted"/>